<feature type="compositionally biased region" description="Pro residues" evidence="1">
    <location>
        <begin position="154"/>
        <end position="164"/>
    </location>
</feature>
<dbReference type="Pfam" id="PF13263">
    <property type="entry name" value="PHP_C"/>
    <property type="match status" value="1"/>
</dbReference>
<keyword evidence="4" id="KW-1185">Reference proteome</keyword>
<evidence type="ECO:0000313" key="3">
    <source>
        <dbReference type="EMBL" id="SHK02137.1"/>
    </source>
</evidence>
<dbReference type="PANTHER" id="PTHR42924:SF3">
    <property type="entry name" value="POLYMERASE_HISTIDINOL PHOSPHATASE N-TERMINAL DOMAIN-CONTAINING PROTEIN"/>
    <property type="match status" value="1"/>
</dbReference>
<dbReference type="InterPro" id="IPR052018">
    <property type="entry name" value="PHP_domain"/>
</dbReference>
<organism evidence="3 4">
    <name type="scientific">Desulfatibacillum alkenivorans DSM 16219</name>
    <dbReference type="NCBI Taxonomy" id="1121393"/>
    <lineage>
        <taxon>Bacteria</taxon>
        <taxon>Pseudomonadati</taxon>
        <taxon>Thermodesulfobacteriota</taxon>
        <taxon>Desulfobacteria</taxon>
        <taxon>Desulfobacterales</taxon>
        <taxon>Desulfatibacillaceae</taxon>
        <taxon>Desulfatibacillum</taxon>
    </lineage>
</organism>
<feature type="domain" description="Polymerase/histidinol phosphatase N-terminal" evidence="2">
    <location>
        <begin position="178"/>
        <end position="245"/>
    </location>
</feature>
<dbReference type="Gene3D" id="3.20.20.140">
    <property type="entry name" value="Metal-dependent hydrolases"/>
    <property type="match status" value="1"/>
</dbReference>
<dbReference type="EMBL" id="FQZU01000016">
    <property type="protein sequence ID" value="SHK02137.1"/>
    <property type="molecule type" value="Genomic_DNA"/>
</dbReference>
<dbReference type="STRING" id="1121393.SAMN02745216_02740"/>
<dbReference type="RefSeq" id="WP_073476692.1">
    <property type="nucleotide sequence ID" value="NZ_FQZU01000016.1"/>
</dbReference>
<evidence type="ECO:0000256" key="1">
    <source>
        <dbReference type="SAM" id="MobiDB-lite"/>
    </source>
</evidence>
<dbReference type="SUPFAM" id="SSF89550">
    <property type="entry name" value="PHP domain-like"/>
    <property type="match status" value="1"/>
</dbReference>
<sequence>MLKYLRNKTMSVDRTAPDELTVFGVLDDDLYGVEMTAVFSQSALEILSVSGKWHRYTTPECPRALDMLQPAVGMRLEPGFRARVAKVIGRGACRHFANLLLEMGHAAKNAKMAIEYQEAAALDPGLSLEAFIADWRPDQAPPKAAAQSIHVKAPAPPQPAPETPPLADAPRPSGGMVIDLHVHTAPASPCASAPIDEIIREAKDLGVHGMVVTDHNYVWTSDDIKRLRDKHGFLLLRGNEVITDQGDVLVYGLERDIKGVIRIADLRAQVIEAKGFMVMAHPFRGFLITGAEQMGLSVEQAAQREMFKHVDAIEVLNGKVTPDENGFAAKVADALSLPGTGGSDCHEMGTIGCYATEFTVDINSEADLVQALHAGSYRPVRFRD</sequence>
<dbReference type="AlphaFoldDB" id="A0A1M6P2A2"/>
<evidence type="ECO:0000313" key="4">
    <source>
        <dbReference type="Proteomes" id="UP000183994"/>
    </source>
</evidence>
<dbReference type="OrthoDB" id="9775360at2"/>
<dbReference type="GO" id="GO:0035312">
    <property type="term" value="F:5'-3' DNA exonuclease activity"/>
    <property type="evidence" value="ECO:0007669"/>
    <property type="project" value="TreeGrafter"/>
</dbReference>
<dbReference type="Pfam" id="PF11136">
    <property type="entry name" value="DUF2889"/>
    <property type="match status" value="1"/>
</dbReference>
<dbReference type="InterPro" id="IPR021312">
    <property type="entry name" value="DUF2889"/>
</dbReference>
<dbReference type="Proteomes" id="UP000183994">
    <property type="component" value="Unassembled WGS sequence"/>
</dbReference>
<reference evidence="4" key="1">
    <citation type="submission" date="2016-11" db="EMBL/GenBank/DDBJ databases">
        <authorList>
            <person name="Varghese N."/>
            <person name="Submissions S."/>
        </authorList>
    </citation>
    <scope>NUCLEOTIDE SEQUENCE [LARGE SCALE GENOMIC DNA]</scope>
    <source>
        <strain evidence="4">DSM 16219</strain>
    </source>
</reference>
<dbReference type="InterPro" id="IPR003141">
    <property type="entry name" value="Pol/His_phosphatase_N"/>
</dbReference>
<dbReference type="PANTHER" id="PTHR42924">
    <property type="entry name" value="EXONUCLEASE"/>
    <property type="match status" value="1"/>
</dbReference>
<dbReference type="InterPro" id="IPR016195">
    <property type="entry name" value="Pol/histidinol_Pase-like"/>
</dbReference>
<proteinExistence type="predicted"/>
<evidence type="ECO:0000259" key="2">
    <source>
        <dbReference type="SMART" id="SM00481"/>
    </source>
</evidence>
<gene>
    <name evidence="3" type="ORF">SAMN02745216_02740</name>
</gene>
<name>A0A1M6P2A2_9BACT</name>
<feature type="region of interest" description="Disordered" evidence="1">
    <location>
        <begin position="144"/>
        <end position="170"/>
    </location>
</feature>
<dbReference type="CDD" id="cd07432">
    <property type="entry name" value="PHP_HisPPase"/>
    <property type="match status" value="1"/>
</dbReference>
<dbReference type="GO" id="GO:0004534">
    <property type="term" value="F:5'-3' RNA exonuclease activity"/>
    <property type="evidence" value="ECO:0007669"/>
    <property type="project" value="TreeGrafter"/>
</dbReference>
<accession>A0A1M6P2A2</accession>
<protein>
    <submittedName>
        <fullName evidence="3">Predicted metal-dependent phosphoesterase TrpH, contains PHP domain</fullName>
    </submittedName>
</protein>
<dbReference type="SMART" id="SM00481">
    <property type="entry name" value="POLIIIAc"/>
    <property type="match status" value="1"/>
</dbReference>